<dbReference type="InterPro" id="IPR001214">
    <property type="entry name" value="SET_dom"/>
</dbReference>
<feature type="domain" description="SET" evidence="1">
    <location>
        <begin position="1"/>
        <end position="98"/>
    </location>
</feature>
<accession>A0A382F5S8</accession>
<proteinExistence type="predicted"/>
<reference evidence="2" key="1">
    <citation type="submission" date="2018-05" db="EMBL/GenBank/DDBJ databases">
        <authorList>
            <person name="Lanie J.A."/>
            <person name="Ng W.-L."/>
            <person name="Kazmierczak K.M."/>
            <person name="Andrzejewski T.M."/>
            <person name="Davidsen T.M."/>
            <person name="Wayne K.J."/>
            <person name="Tettelin H."/>
            <person name="Glass J.I."/>
            <person name="Rusch D."/>
            <person name="Podicherti R."/>
            <person name="Tsui H.-C.T."/>
            <person name="Winkler M.E."/>
        </authorList>
    </citation>
    <scope>NUCLEOTIDE SEQUENCE</scope>
</reference>
<evidence type="ECO:0000259" key="1">
    <source>
        <dbReference type="PROSITE" id="PS50280"/>
    </source>
</evidence>
<name>A0A382F5S8_9ZZZZ</name>
<dbReference type="InterPro" id="IPR046341">
    <property type="entry name" value="SET_dom_sf"/>
</dbReference>
<dbReference type="Gene3D" id="2.170.270.10">
    <property type="entry name" value="SET domain"/>
    <property type="match status" value="1"/>
</dbReference>
<dbReference type="SMART" id="SM00317">
    <property type="entry name" value="SET"/>
    <property type="match status" value="1"/>
</dbReference>
<organism evidence="2">
    <name type="scientific">marine metagenome</name>
    <dbReference type="NCBI Taxonomy" id="408172"/>
    <lineage>
        <taxon>unclassified sequences</taxon>
        <taxon>metagenomes</taxon>
        <taxon>ecological metagenomes</taxon>
    </lineage>
</organism>
<dbReference type="SUPFAM" id="SSF82199">
    <property type="entry name" value="SET domain"/>
    <property type="match status" value="1"/>
</dbReference>
<evidence type="ECO:0000313" key="2">
    <source>
        <dbReference type="EMBL" id="SVB57563.1"/>
    </source>
</evidence>
<feature type="non-terminal residue" evidence="2">
    <location>
        <position position="103"/>
    </location>
</feature>
<gene>
    <name evidence="2" type="ORF">METZ01_LOCUS210417</name>
</gene>
<sequence>MNIKIKYKDNENIVRGLFAEEFIHKGSIILVLNGNYFPEATRTSIRVRDKNVEHYEGGFLNHHCNPNAKILEIEDVEEAVVVARKHIYRGEEITFDYETTEPI</sequence>
<dbReference type="Pfam" id="PF00856">
    <property type="entry name" value="SET"/>
    <property type="match status" value="1"/>
</dbReference>
<dbReference type="EMBL" id="UINC01047817">
    <property type="protein sequence ID" value="SVB57563.1"/>
    <property type="molecule type" value="Genomic_DNA"/>
</dbReference>
<dbReference type="PROSITE" id="PS50280">
    <property type="entry name" value="SET"/>
    <property type="match status" value="1"/>
</dbReference>
<protein>
    <recommendedName>
        <fullName evidence="1">SET domain-containing protein</fullName>
    </recommendedName>
</protein>
<dbReference type="AlphaFoldDB" id="A0A382F5S8"/>